<reference evidence="4 5" key="1">
    <citation type="submission" date="2016-07" db="EMBL/GenBank/DDBJ databases">
        <title>Pervasive Adenine N6-methylation of Active Genes in Fungi.</title>
        <authorList>
            <consortium name="DOE Joint Genome Institute"/>
            <person name="Mondo S.J."/>
            <person name="Dannebaum R.O."/>
            <person name="Kuo R.C."/>
            <person name="Labutti K."/>
            <person name="Haridas S."/>
            <person name="Kuo A."/>
            <person name="Salamov A."/>
            <person name="Ahrendt S.R."/>
            <person name="Lipzen A."/>
            <person name="Sullivan W."/>
            <person name="Andreopoulos W.B."/>
            <person name="Clum A."/>
            <person name="Lindquist E."/>
            <person name="Daum C."/>
            <person name="Ramamoorthy G.K."/>
            <person name="Gryganskyi A."/>
            <person name="Culley D."/>
            <person name="Magnuson J.K."/>
            <person name="James T.Y."/>
            <person name="O'Malley M.A."/>
            <person name="Stajich J.E."/>
            <person name="Spatafora J.W."/>
            <person name="Visel A."/>
            <person name="Grigoriev I.V."/>
        </authorList>
    </citation>
    <scope>NUCLEOTIDE SEQUENCE [LARGE SCALE GENOMIC DNA]</scope>
    <source>
        <strain evidence="4 5">CBS 129021</strain>
    </source>
</reference>
<dbReference type="GO" id="GO:0019748">
    <property type="term" value="P:secondary metabolic process"/>
    <property type="evidence" value="ECO:0007669"/>
    <property type="project" value="TreeGrafter"/>
</dbReference>
<dbReference type="Gene3D" id="3.40.50.1820">
    <property type="entry name" value="alpha/beta hydrolase"/>
    <property type="match status" value="1"/>
</dbReference>
<proteinExistence type="predicted"/>
<feature type="domain" description="Serine hydrolase" evidence="3">
    <location>
        <begin position="2"/>
        <end position="194"/>
    </location>
</feature>
<dbReference type="Pfam" id="PF03959">
    <property type="entry name" value="FSH1"/>
    <property type="match status" value="1"/>
</dbReference>
<dbReference type="EMBL" id="MCFJ01000016">
    <property type="protein sequence ID" value="ORY58511.1"/>
    <property type="molecule type" value="Genomic_DNA"/>
</dbReference>
<name>A0A1Y2DGX9_9PEZI</name>
<sequence length="235" mass="25632">MRFLCLHGRGTNAKIFEIQTAKIRQVLGRDHEFFFANGTLPTSPDAGAEAITDEYFGYVSSTIQEHRSMHADLLDLIRSEGPFDALMGFSEGGAVAALLLVTDARHSVASFQCAIFFSAAPPFDPDDLQKGELRWVNADTDGEIIKIPTAHMWSREGDVNSIKSQHLVGLCEREGRETYVHGLGHDVPGAKSEKDLAGAVRVIEHVIENARGRQSARASRIERQMQASSAAVGGL</sequence>
<evidence type="ECO:0000259" key="3">
    <source>
        <dbReference type="Pfam" id="PF03959"/>
    </source>
</evidence>
<dbReference type="GO" id="GO:0005737">
    <property type="term" value="C:cytoplasm"/>
    <property type="evidence" value="ECO:0007669"/>
    <property type="project" value="TreeGrafter"/>
</dbReference>
<dbReference type="OrthoDB" id="414698at2759"/>
<dbReference type="GeneID" id="63781811"/>
<dbReference type="InParanoid" id="A0A1Y2DGX9"/>
<organism evidence="4 5">
    <name type="scientific">Pseudomassariella vexata</name>
    <dbReference type="NCBI Taxonomy" id="1141098"/>
    <lineage>
        <taxon>Eukaryota</taxon>
        <taxon>Fungi</taxon>
        <taxon>Dikarya</taxon>
        <taxon>Ascomycota</taxon>
        <taxon>Pezizomycotina</taxon>
        <taxon>Sordariomycetes</taxon>
        <taxon>Xylariomycetidae</taxon>
        <taxon>Amphisphaeriales</taxon>
        <taxon>Pseudomassariaceae</taxon>
        <taxon>Pseudomassariella</taxon>
    </lineage>
</organism>
<dbReference type="GO" id="GO:0005634">
    <property type="term" value="C:nucleus"/>
    <property type="evidence" value="ECO:0007669"/>
    <property type="project" value="TreeGrafter"/>
</dbReference>
<keyword evidence="5" id="KW-1185">Reference proteome</keyword>
<gene>
    <name evidence="4" type="ORF">BCR38DRAFT_73965</name>
</gene>
<dbReference type="AlphaFoldDB" id="A0A1Y2DGX9"/>
<evidence type="ECO:0000256" key="2">
    <source>
        <dbReference type="SAM" id="MobiDB-lite"/>
    </source>
</evidence>
<evidence type="ECO:0000313" key="4">
    <source>
        <dbReference type="EMBL" id="ORY58511.1"/>
    </source>
</evidence>
<feature type="region of interest" description="Disordered" evidence="2">
    <location>
        <begin position="213"/>
        <end position="235"/>
    </location>
</feature>
<protein>
    <submittedName>
        <fullName evidence="4">Serine hydrolase FSH</fullName>
    </submittedName>
</protein>
<keyword evidence="1 4" id="KW-0378">Hydrolase</keyword>
<accession>A0A1Y2DGX9</accession>
<dbReference type="PANTHER" id="PTHR48070">
    <property type="entry name" value="ESTERASE OVCA2"/>
    <property type="match status" value="1"/>
</dbReference>
<dbReference type="RefSeq" id="XP_040711428.1">
    <property type="nucleotide sequence ID" value="XM_040865599.1"/>
</dbReference>
<dbReference type="SUPFAM" id="SSF53474">
    <property type="entry name" value="alpha/beta-Hydrolases"/>
    <property type="match status" value="1"/>
</dbReference>
<dbReference type="PANTHER" id="PTHR48070:SF7">
    <property type="entry name" value="SERINE HYDROLASE FSH DOMAIN-CONTAINING PROTEIN-RELATED"/>
    <property type="match status" value="1"/>
</dbReference>
<dbReference type="Proteomes" id="UP000193689">
    <property type="component" value="Unassembled WGS sequence"/>
</dbReference>
<dbReference type="InterPro" id="IPR029058">
    <property type="entry name" value="AB_hydrolase_fold"/>
</dbReference>
<comment type="caution">
    <text evidence="4">The sequence shown here is derived from an EMBL/GenBank/DDBJ whole genome shotgun (WGS) entry which is preliminary data.</text>
</comment>
<evidence type="ECO:0000256" key="1">
    <source>
        <dbReference type="ARBA" id="ARBA00022801"/>
    </source>
</evidence>
<evidence type="ECO:0000313" key="5">
    <source>
        <dbReference type="Proteomes" id="UP000193689"/>
    </source>
</evidence>
<dbReference type="InterPro" id="IPR005645">
    <property type="entry name" value="FSH-like_dom"/>
</dbReference>
<dbReference type="InterPro" id="IPR050593">
    <property type="entry name" value="LovG"/>
</dbReference>
<dbReference type="GO" id="GO:0016787">
    <property type="term" value="F:hydrolase activity"/>
    <property type="evidence" value="ECO:0007669"/>
    <property type="project" value="UniProtKB-KW"/>
</dbReference>